<protein>
    <submittedName>
        <fullName evidence="3">Uncharacterized protein</fullName>
    </submittedName>
</protein>
<dbReference type="InterPro" id="IPR018618">
    <property type="entry name" value="GID4/10-like"/>
</dbReference>
<evidence type="ECO:0000313" key="3">
    <source>
        <dbReference type="EMBL" id="CAF9939369.1"/>
    </source>
</evidence>
<keyword evidence="4" id="KW-1185">Reference proteome</keyword>
<dbReference type="OrthoDB" id="62at2759"/>
<dbReference type="AlphaFoldDB" id="A0A8H3J287"/>
<accession>A0A8H3J287</accession>
<dbReference type="GO" id="GO:0005773">
    <property type="term" value="C:vacuole"/>
    <property type="evidence" value="ECO:0007669"/>
    <property type="project" value="GOC"/>
</dbReference>
<dbReference type="GO" id="GO:0045721">
    <property type="term" value="P:negative regulation of gluconeogenesis"/>
    <property type="evidence" value="ECO:0007669"/>
    <property type="project" value="TreeGrafter"/>
</dbReference>
<dbReference type="PANTHER" id="PTHR14534:SF3">
    <property type="entry name" value="GID COMPLEX SUBUNIT 4 HOMOLOG"/>
    <property type="match status" value="1"/>
</dbReference>
<reference evidence="3" key="1">
    <citation type="submission" date="2021-03" db="EMBL/GenBank/DDBJ databases">
        <authorList>
            <person name="Tagirdzhanova G."/>
        </authorList>
    </citation>
    <scope>NUCLEOTIDE SEQUENCE</scope>
</reference>
<feature type="region of interest" description="Disordered" evidence="2">
    <location>
        <begin position="97"/>
        <end position="118"/>
    </location>
</feature>
<dbReference type="EMBL" id="CAJPDR010000548">
    <property type="protein sequence ID" value="CAF9939369.1"/>
    <property type="molecule type" value="Genomic_DNA"/>
</dbReference>
<dbReference type="GO" id="GO:0006623">
    <property type="term" value="P:protein targeting to vacuole"/>
    <property type="evidence" value="ECO:0007669"/>
    <property type="project" value="TreeGrafter"/>
</dbReference>
<dbReference type="Pfam" id="PF09783">
    <property type="entry name" value="Vac_ImportDeg"/>
    <property type="match status" value="1"/>
</dbReference>
<comment type="caution">
    <text evidence="3">The sequence shown here is derived from an EMBL/GenBank/DDBJ whole genome shotgun (WGS) entry which is preliminary data.</text>
</comment>
<comment type="similarity">
    <text evidence="1">Belongs to the GID4/VID24 family.</text>
</comment>
<dbReference type="GO" id="GO:0043161">
    <property type="term" value="P:proteasome-mediated ubiquitin-dependent protein catabolic process"/>
    <property type="evidence" value="ECO:0007669"/>
    <property type="project" value="TreeGrafter"/>
</dbReference>
<gene>
    <name evidence="3" type="ORF">ALECFALPRED_008081</name>
</gene>
<evidence type="ECO:0000256" key="1">
    <source>
        <dbReference type="ARBA" id="ARBA00061469"/>
    </source>
</evidence>
<evidence type="ECO:0000313" key="4">
    <source>
        <dbReference type="Proteomes" id="UP000664203"/>
    </source>
</evidence>
<dbReference type="PANTHER" id="PTHR14534">
    <property type="entry name" value="VACUOLAR IMPORT AND DEGRADATION PROTEIN 24"/>
    <property type="match status" value="1"/>
</dbReference>
<dbReference type="GO" id="GO:0007039">
    <property type="term" value="P:protein catabolic process in the vacuole"/>
    <property type="evidence" value="ECO:0007669"/>
    <property type="project" value="TreeGrafter"/>
</dbReference>
<sequence>MPTPRDSTDQLPLLLERSTHATCPPEEDRPGQWRAEVLDRLGRAALDSTLSNSVLGQQDGVPIEAESPNNMDITIDAAREKTLDHTNTIDLAEASMLGESPSSPHADEKEVEHVQPSAPTSSALDLYYSIRLGIESSRLIQTHTSSMLRAGSKFRGTQQSDSQKYSVEVDIKTVDMSESFICGYLKIEGLTPEHATLTTFFEGEIIGPKFTFQTRHEDWGASDKEDMKHWARFPAWRPLAKQAKKPDFHYKNSTNRENMFMRWKEKFLVPDHRVREINGASFEGFYYICFNQVAGTINGIYFHSSNSQHNNNNRFQQLELKWVNDGGCFGAMEFR</sequence>
<proteinExistence type="inferred from homology"/>
<dbReference type="GO" id="GO:0034657">
    <property type="term" value="C:GID complex"/>
    <property type="evidence" value="ECO:0007669"/>
    <property type="project" value="TreeGrafter"/>
</dbReference>
<name>A0A8H3J287_9LECA</name>
<organism evidence="3 4">
    <name type="scientific">Alectoria fallacina</name>
    <dbReference type="NCBI Taxonomy" id="1903189"/>
    <lineage>
        <taxon>Eukaryota</taxon>
        <taxon>Fungi</taxon>
        <taxon>Dikarya</taxon>
        <taxon>Ascomycota</taxon>
        <taxon>Pezizomycotina</taxon>
        <taxon>Lecanoromycetes</taxon>
        <taxon>OSLEUM clade</taxon>
        <taxon>Lecanoromycetidae</taxon>
        <taxon>Lecanorales</taxon>
        <taxon>Lecanorineae</taxon>
        <taxon>Parmeliaceae</taxon>
        <taxon>Alectoria</taxon>
    </lineage>
</organism>
<dbReference type="Proteomes" id="UP000664203">
    <property type="component" value="Unassembled WGS sequence"/>
</dbReference>
<evidence type="ECO:0000256" key="2">
    <source>
        <dbReference type="SAM" id="MobiDB-lite"/>
    </source>
</evidence>